<feature type="domain" description="Fibrinogen C-terminal" evidence="1">
    <location>
        <begin position="1"/>
        <end position="52"/>
    </location>
</feature>
<accession>A0AAN9BG81</accession>
<dbReference type="InterPro" id="IPR014716">
    <property type="entry name" value="Fibrinogen_a/b/g_C_1"/>
</dbReference>
<reference evidence="2 3" key="1">
    <citation type="submission" date="2024-02" db="EMBL/GenBank/DDBJ databases">
        <title>Chromosome-scale genome assembly of the rough periwinkle Littorina saxatilis.</title>
        <authorList>
            <person name="De Jode A."/>
            <person name="Faria R."/>
            <person name="Formenti G."/>
            <person name="Sims Y."/>
            <person name="Smith T.P."/>
            <person name="Tracey A."/>
            <person name="Wood J.M.D."/>
            <person name="Zagrodzka Z.B."/>
            <person name="Johannesson K."/>
            <person name="Butlin R.K."/>
            <person name="Leder E.H."/>
        </authorList>
    </citation>
    <scope>NUCLEOTIDE SEQUENCE [LARGE SCALE GENOMIC DNA]</scope>
    <source>
        <strain evidence="2">Snail1</strain>
        <tissue evidence="2">Muscle</tissue>
    </source>
</reference>
<organism evidence="2 3">
    <name type="scientific">Littorina saxatilis</name>
    <dbReference type="NCBI Taxonomy" id="31220"/>
    <lineage>
        <taxon>Eukaryota</taxon>
        <taxon>Metazoa</taxon>
        <taxon>Spiralia</taxon>
        <taxon>Lophotrochozoa</taxon>
        <taxon>Mollusca</taxon>
        <taxon>Gastropoda</taxon>
        <taxon>Caenogastropoda</taxon>
        <taxon>Littorinimorpha</taxon>
        <taxon>Littorinoidea</taxon>
        <taxon>Littorinidae</taxon>
        <taxon>Littorina</taxon>
    </lineage>
</organism>
<dbReference type="Proteomes" id="UP001374579">
    <property type="component" value="Unassembled WGS sequence"/>
</dbReference>
<evidence type="ECO:0000259" key="1">
    <source>
        <dbReference type="Pfam" id="PF00147"/>
    </source>
</evidence>
<dbReference type="EMBL" id="JBAMIC010000008">
    <property type="protein sequence ID" value="KAK7104593.1"/>
    <property type="molecule type" value="Genomic_DNA"/>
</dbReference>
<dbReference type="SUPFAM" id="SSF56496">
    <property type="entry name" value="Fibrinogen C-terminal domain-like"/>
    <property type="match status" value="1"/>
</dbReference>
<dbReference type="InterPro" id="IPR036056">
    <property type="entry name" value="Fibrinogen-like_C"/>
</dbReference>
<protein>
    <recommendedName>
        <fullName evidence="1">Fibrinogen C-terminal domain-containing protein</fullName>
    </recommendedName>
</protein>
<dbReference type="Pfam" id="PF00147">
    <property type="entry name" value="Fibrinogen_C"/>
    <property type="match status" value="1"/>
</dbReference>
<dbReference type="InterPro" id="IPR002181">
    <property type="entry name" value="Fibrinogen_a/b/g_C_dom"/>
</dbReference>
<dbReference type="AlphaFoldDB" id="A0AAN9BG81"/>
<evidence type="ECO:0000313" key="2">
    <source>
        <dbReference type="EMBL" id="KAK7104593.1"/>
    </source>
</evidence>
<comment type="caution">
    <text evidence="2">The sequence shown here is derived from an EMBL/GenBank/DDBJ whole genome shotgun (WGS) entry which is preliminary data.</text>
</comment>
<sequence>MVLQRRSSTPGNFNRTWKEYVDGFEEDGKDFWLGLQNLYIFTNSKQYDLNVNATWLLTRTPVTIWTTITSASRRTSRSPPVLGRF</sequence>
<keyword evidence="3" id="KW-1185">Reference proteome</keyword>
<name>A0AAN9BG81_9CAEN</name>
<gene>
    <name evidence="2" type="ORF">V1264_019288</name>
</gene>
<proteinExistence type="predicted"/>
<evidence type="ECO:0000313" key="3">
    <source>
        <dbReference type="Proteomes" id="UP001374579"/>
    </source>
</evidence>
<dbReference type="Gene3D" id="3.90.215.10">
    <property type="entry name" value="Gamma Fibrinogen, chain A, domain 1"/>
    <property type="match status" value="1"/>
</dbReference>